<name>A0A067QHQ7_9AGAM</name>
<organism evidence="2 3">
    <name type="scientific">Jaapia argillacea MUCL 33604</name>
    <dbReference type="NCBI Taxonomy" id="933084"/>
    <lineage>
        <taxon>Eukaryota</taxon>
        <taxon>Fungi</taxon>
        <taxon>Dikarya</taxon>
        <taxon>Basidiomycota</taxon>
        <taxon>Agaricomycotina</taxon>
        <taxon>Agaricomycetes</taxon>
        <taxon>Agaricomycetidae</taxon>
        <taxon>Jaapiales</taxon>
        <taxon>Jaapiaceae</taxon>
        <taxon>Jaapia</taxon>
    </lineage>
</organism>
<dbReference type="Proteomes" id="UP000027265">
    <property type="component" value="Unassembled WGS sequence"/>
</dbReference>
<proteinExistence type="predicted"/>
<evidence type="ECO:0000313" key="2">
    <source>
        <dbReference type="EMBL" id="KDQ63042.1"/>
    </source>
</evidence>
<feature type="compositionally biased region" description="Low complexity" evidence="1">
    <location>
        <begin position="38"/>
        <end position="56"/>
    </location>
</feature>
<feature type="region of interest" description="Disordered" evidence="1">
    <location>
        <begin position="312"/>
        <end position="335"/>
    </location>
</feature>
<feature type="region of interest" description="Disordered" evidence="1">
    <location>
        <begin position="96"/>
        <end position="210"/>
    </location>
</feature>
<gene>
    <name evidence="2" type="ORF">JAAARDRAFT_29034</name>
</gene>
<dbReference type="EMBL" id="KL197710">
    <property type="protein sequence ID" value="KDQ63042.1"/>
    <property type="molecule type" value="Genomic_DNA"/>
</dbReference>
<feature type="compositionally biased region" description="Low complexity" evidence="1">
    <location>
        <begin position="169"/>
        <end position="189"/>
    </location>
</feature>
<feature type="compositionally biased region" description="Basic residues" evidence="1">
    <location>
        <begin position="539"/>
        <end position="548"/>
    </location>
</feature>
<feature type="compositionally biased region" description="Polar residues" evidence="1">
    <location>
        <begin position="553"/>
        <end position="563"/>
    </location>
</feature>
<feature type="compositionally biased region" description="Pro residues" evidence="1">
    <location>
        <begin position="153"/>
        <end position="164"/>
    </location>
</feature>
<sequence>MDHHAVHILELCEPQENPFSTRREASPQISHARRIVDPPRISVSSSISRPPSFAPSTDSHIYFDLEGMDIPKSRLRTGSGHPHRNEDRDSFIELASPPLLGADSDNGGDISPLMPTFVDPDLPSSARSSLDLNDPLPVRPPVSPRSLSSSSIPRPPKPPVPTAPKPKFRPSSSARSSPLLAPSSPQSRPGSLDIGRSVRSLPPTTNVLNPQERAELIRKTRKLTQVFGKTPAASVVAQALAPPVDASSKRGRHRFAASVIDEGTYAAWPPPEDTKYISANPRRYSTPLSSDQISFLSSDSVVSLSASLRDLATTDDEGPVEASQIPAPSRVGAESPTSFMELQEADLSHDDTSSIMTAESPKLARRRPGSPKPSLWDGMSPEEVAEEERRQKRERLAKLHRFLGSRIPAGLVLGTGDDGPALPPVAPDAASTSDLFGKGRVQRRRSSSAAAFPTNWSPDVDRVKEDLDEREKAINVRRAAKMEKLFGVLPPQTLYHTRQKSVTFAPGSLPTSGPLSSSPGGFPSSPTKRNVNQSAYSKAKAKGKKRHDRPATPESSRNLLSRESTDTISEVYMHYRHSLNSLNAIIDRDDKESIAQLHEYLNGERALPPIGRESEEDLDQPTNSSSVQLERRRSLPSRPSIVSLSSEFNSVPPSPEMTEFQLRRRKAAKLTSFFGVDYRDVIGDLLESIEKGVEEESGKGNLNADEVQDLMLKLRRLRSKRNVLTN</sequence>
<dbReference type="HOGENOM" id="CLU_009726_1_0_1"/>
<protein>
    <submittedName>
        <fullName evidence="2">Uncharacterized protein</fullName>
    </submittedName>
</protein>
<dbReference type="InParanoid" id="A0A067QHQ7"/>
<keyword evidence="3" id="KW-1185">Reference proteome</keyword>
<evidence type="ECO:0000313" key="3">
    <source>
        <dbReference type="Proteomes" id="UP000027265"/>
    </source>
</evidence>
<dbReference type="AlphaFoldDB" id="A0A067QHQ7"/>
<dbReference type="OrthoDB" id="354769at2759"/>
<accession>A0A067QHQ7</accession>
<feature type="region of interest" description="Disordered" evidence="1">
    <location>
        <begin position="360"/>
        <end position="384"/>
    </location>
</feature>
<evidence type="ECO:0000256" key="1">
    <source>
        <dbReference type="SAM" id="MobiDB-lite"/>
    </source>
</evidence>
<feature type="region of interest" description="Disordered" evidence="1">
    <location>
        <begin position="605"/>
        <end position="638"/>
    </location>
</feature>
<feature type="region of interest" description="Disordered" evidence="1">
    <location>
        <begin position="505"/>
        <end position="563"/>
    </location>
</feature>
<feature type="region of interest" description="Disordered" evidence="1">
    <location>
        <begin position="19"/>
        <end position="58"/>
    </location>
</feature>
<reference evidence="3" key="1">
    <citation type="journal article" date="2014" name="Proc. Natl. Acad. Sci. U.S.A.">
        <title>Extensive sampling of basidiomycete genomes demonstrates inadequacy of the white-rot/brown-rot paradigm for wood decay fungi.</title>
        <authorList>
            <person name="Riley R."/>
            <person name="Salamov A.A."/>
            <person name="Brown D.W."/>
            <person name="Nagy L.G."/>
            <person name="Floudas D."/>
            <person name="Held B.W."/>
            <person name="Levasseur A."/>
            <person name="Lombard V."/>
            <person name="Morin E."/>
            <person name="Otillar R."/>
            <person name="Lindquist E.A."/>
            <person name="Sun H."/>
            <person name="LaButti K.M."/>
            <person name="Schmutz J."/>
            <person name="Jabbour D."/>
            <person name="Luo H."/>
            <person name="Baker S.E."/>
            <person name="Pisabarro A.G."/>
            <person name="Walton J.D."/>
            <person name="Blanchette R.A."/>
            <person name="Henrissat B."/>
            <person name="Martin F."/>
            <person name="Cullen D."/>
            <person name="Hibbett D.S."/>
            <person name="Grigoriev I.V."/>
        </authorList>
    </citation>
    <scope>NUCLEOTIDE SEQUENCE [LARGE SCALE GENOMIC DNA]</scope>
    <source>
        <strain evidence="3">MUCL 33604</strain>
    </source>
</reference>
<feature type="region of interest" description="Disordered" evidence="1">
    <location>
        <begin position="440"/>
        <end position="460"/>
    </location>
</feature>
<feature type="compositionally biased region" description="Low complexity" evidence="1">
    <location>
        <begin position="506"/>
        <end position="527"/>
    </location>
</feature>